<dbReference type="AlphaFoldDB" id="A0A0K9P1S5"/>
<feature type="compositionally biased region" description="Low complexity" evidence="3">
    <location>
        <begin position="7"/>
        <end position="22"/>
    </location>
</feature>
<dbReference type="OrthoDB" id="27435at2759"/>
<evidence type="ECO:0000256" key="2">
    <source>
        <dbReference type="ARBA" id="ARBA00022840"/>
    </source>
</evidence>
<dbReference type="InterPro" id="IPR003959">
    <property type="entry name" value="ATPase_AAA_core"/>
</dbReference>
<dbReference type="Pfam" id="PF00004">
    <property type="entry name" value="AAA"/>
    <property type="match status" value="2"/>
</dbReference>
<organism evidence="5 6">
    <name type="scientific">Zostera marina</name>
    <name type="common">Eelgrass</name>
    <dbReference type="NCBI Taxonomy" id="29655"/>
    <lineage>
        <taxon>Eukaryota</taxon>
        <taxon>Viridiplantae</taxon>
        <taxon>Streptophyta</taxon>
        <taxon>Embryophyta</taxon>
        <taxon>Tracheophyta</taxon>
        <taxon>Spermatophyta</taxon>
        <taxon>Magnoliopsida</taxon>
        <taxon>Liliopsida</taxon>
        <taxon>Zosteraceae</taxon>
        <taxon>Zostera</taxon>
    </lineage>
</organism>
<dbReference type="GO" id="GO:0042273">
    <property type="term" value="P:ribosomal large subunit biogenesis"/>
    <property type="evidence" value="ECO:0000318"/>
    <property type="project" value="GO_Central"/>
</dbReference>
<protein>
    <submittedName>
        <fullName evidence="5">AAA family ATPase CDC48 subfamily</fullName>
    </submittedName>
</protein>
<evidence type="ECO:0000256" key="1">
    <source>
        <dbReference type="ARBA" id="ARBA00022741"/>
    </source>
</evidence>
<keyword evidence="2" id="KW-0067">ATP-binding</keyword>
<dbReference type="OMA" id="SWLYSRS"/>
<dbReference type="GO" id="GO:0005737">
    <property type="term" value="C:cytoplasm"/>
    <property type="evidence" value="ECO:0000318"/>
    <property type="project" value="GO_Central"/>
</dbReference>
<dbReference type="InterPro" id="IPR003593">
    <property type="entry name" value="AAA+_ATPase"/>
</dbReference>
<comment type="caution">
    <text evidence="5">The sequence shown here is derived from an EMBL/GenBank/DDBJ whole genome shotgun (WGS) entry which is preliminary data.</text>
</comment>
<proteinExistence type="predicted"/>
<dbReference type="InterPro" id="IPR058958">
    <property type="entry name" value="DPBB_CI111"/>
</dbReference>
<evidence type="ECO:0000256" key="3">
    <source>
        <dbReference type="SAM" id="MobiDB-lite"/>
    </source>
</evidence>
<dbReference type="Pfam" id="PF26429">
    <property type="entry name" value="DPBB_CI111"/>
    <property type="match status" value="1"/>
</dbReference>
<dbReference type="CDD" id="cd19511">
    <property type="entry name" value="RecA-like_CDC48_r2-like"/>
    <property type="match status" value="1"/>
</dbReference>
<evidence type="ECO:0000313" key="5">
    <source>
        <dbReference type="EMBL" id="KMZ63011.1"/>
    </source>
</evidence>
<sequence length="1024" mass="112595">MGKKSKNSSANSNRPPSSLNPSTLKCGRNGEEVEEVRLRSMLSIAATKFPKLISDTAFIGKISDVECSPSVKFREEAVVWLSEACMISSGLHPGDLVSVSLAATDSNYTVDVSLDKFSDGVARHFGLDSVLCKSNSMGNYFAIATLFSSCEVMKDSVRLSSCLSCTMGFPTAGRVAFVHHIQALSKPFNVNEEPRKSIDRNSNRISLCKYENLYLKLVPLDSSLTKQIEQQSPIVPLKSGHFNIPNGSLSSPKTPNQPKLPTTILSSPFSCTSKKLLTKANIDFDSSIMKSALEDEKMNKLLKTYVVQSLHGRCLLDGNFISLSRCNKLSLFLVESSKTSPKNSSQFSIYQEDLCDNQEFGSLESDGIIFTVDSKTKVDLFDSMLPTPRYVENEKLLLDKPTGKDIKTNTINTLPKLGGLSKEIEILKDLIKISLTPIDFLPRYKGILLYGPPGTGKTSLASYCVQAVGAEFFSINAPELVSEYYGESEQALCEVFDSARRSAPAVVFIDELDAIAPARKDGGENLSLRMVATLLNLMDGMNETSGVIVLAATNRPDSIDPALRRPGRFCREIEIGVPSPCQRLDILTTILDQMCHSLNYNQIESLAYATHGFVGADLSALCNEAAMLTLRRYHTLTTSCRLTPHQHIINPPSHTNGGSILFKDDDESSKGSMESMSLSLSRMSLSSMPCFPGSRKIPYSDDIYDTMLEVTAEDFEKAKLKVRPSAMREIMLELPKVFWEDVGGQTEIKKQLIEAVLWPQMHSDALEQIGVSPPKGLLMFGPPGCSKTLMARAVASEAKLNFLAVKGPELFSKWLGDSEKAVKSLFAKAKSNSPSIIFFDEIDGLAITRGHGDDGTSVGDRVLSQLLVELDGLDQRSGVTVIAATNRPDKIDPALLRPGRFDRHLDVKPPDISDREAIFRVHMKDMPCSDDASTKNLASLTEGYTGADIKLVCREAALAALEEIIKRLETSEISMELYQEMIETLEISMAHFKVAIGRVRASDTEFYLKISHKFKRYVDASVSF</sequence>
<dbReference type="InterPro" id="IPR027417">
    <property type="entry name" value="P-loop_NTPase"/>
</dbReference>
<dbReference type="PANTHER" id="PTHR23077:SF27">
    <property type="entry name" value="ATPASE FAMILY GENE 2 PROTEIN HOMOLOG A"/>
    <property type="match status" value="1"/>
</dbReference>
<dbReference type="SUPFAM" id="SSF52540">
    <property type="entry name" value="P-loop containing nucleoside triphosphate hydrolases"/>
    <property type="match status" value="2"/>
</dbReference>
<feature type="domain" description="AAA+ ATPase" evidence="4">
    <location>
        <begin position="443"/>
        <end position="579"/>
    </location>
</feature>
<reference evidence="6" key="1">
    <citation type="journal article" date="2016" name="Nature">
        <title>The genome of the seagrass Zostera marina reveals angiosperm adaptation to the sea.</title>
        <authorList>
            <person name="Olsen J.L."/>
            <person name="Rouze P."/>
            <person name="Verhelst B."/>
            <person name="Lin Y.-C."/>
            <person name="Bayer T."/>
            <person name="Collen J."/>
            <person name="Dattolo E."/>
            <person name="De Paoli E."/>
            <person name="Dittami S."/>
            <person name="Maumus F."/>
            <person name="Michel G."/>
            <person name="Kersting A."/>
            <person name="Lauritano C."/>
            <person name="Lohaus R."/>
            <person name="Toepel M."/>
            <person name="Tonon T."/>
            <person name="Vanneste K."/>
            <person name="Amirebrahimi M."/>
            <person name="Brakel J."/>
            <person name="Bostroem C."/>
            <person name="Chovatia M."/>
            <person name="Grimwood J."/>
            <person name="Jenkins J.W."/>
            <person name="Jueterbock A."/>
            <person name="Mraz A."/>
            <person name="Stam W.T."/>
            <person name="Tice H."/>
            <person name="Bornberg-Bauer E."/>
            <person name="Green P.J."/>
            <person name="Pearson G.A."/>
            <person name="Procaccini G."/>
            <person name="Duarte C.M."/>
            <person name="Schmutz J."/>
            <person name="Reusch T.B.H."/>
            <person name="Van de Peer Y."/>
        </authorList>
    </citation>
    <scope>NUCLEOTIDE SEQUENCE [LARGE SCALE GENOMIC DNA]</scope>
    <source>
        <strain evidence="6">cv. Finnish</strain>
    </source>
</reference>
<accession>A0A0K9P1S5</accession>
<dbReference type="GO" id="GO:0016887">
    <property type="term" value="F:ATP hydrolysis activity"/>
    <property type="evidence" value="ECO:0000318"/>
    <property type="project" value="GO_Central"/>
</dbReference>
<keyword evidence="6" id="KW-1185">Reference proteome</keyword>
<evidence type="ECO:0000259" key="4">
    <source>
        <dbReference type="SMART" id="SM00382"/>
    </source>
</evidence>
<dbReference type="STRING" id="29655.A0A0K9P1S5"/>
<dbReference type="GO" id="GO:0005524">
    <property type="term" value="F:ATP binding"/>
    <property type="evidence" value="ECO:0007669"/>
    <property type="project" value="UniProtKB-KW"/>
</dbReference>
<dbReference type="Proteomes" id="UP000036987">
    <property type="component" value="Unassembled WGS sequence"/>
</dbReference>
<dbReference type="EMBL" id="LFYR01001279">
    <property type="protein sequence ID" value="KMZ63011.1"/>
    <property type="molecule type" value="Genomic_DNA"/>
</dbReference>
<name>A0A0K9P1S5_ZOSMR</name>
<dbReference type="InterPro" id="IPR041569">
    <property type="entry name" value="AAA_lid_3"/>
</dbReference>
<gene>
    <name evidence="5" type="ORF">ZOSMA_42G00520</name>
</gene>
<dbReference type="FunFam" id="3.40.50.300:FF:000012">
    <property type="entry name" value="Transitional endoplasmic reticulum ATPase"/>
    <property type="match status" value="1"/>
</dbReference>
<feature type="domain" description="AAA+ ATPase" evidence="4">
    <location>
        <begin position="773"/>
        <end position="911"/>
    </location>
</feature>
<dbReference type="Gene3D" id="1.10.8.60">
    <property type="match status" value="2"/>
</dbReference>
<evidence type="ECO:0000313" key="6">
    <source>
        <dbReference type="Proteomes" id="UP000036987"/>
    </source>
</evidence>
<feature type="region of interest" description="Disordered" evidence="3">
    <location>
        <begin position="1"/>
        <end position="26"/>
    </location>
</feature>
<dbReference type="PROSITE" id="PS00674">
    <property type="entry name" value="AAA"/>
    <property type="match status" value="2"/>
</dbReference>
<dbReference type="PANTHER" id="PTHR23077">
    <property type="entry name" value="AAA-FAMILY ATPASE"/>
    <property type="match status" value="1"/>
</dbReference>
<dbReference type="Pfam" id="PF17862">
    <property type="entry name" value="AAA_lid_3"/>
    <property type="match status" value="2"/>
</dbReference>
<keyword evidence="1" id="KW-0547">Nucleotide-binding</keyword>
<dbReference type="InterPro" id="IPR003960">
    <property type="entry name" value="ATPase_AAA_CS"/>
</dbReference>
<dbReference type="InterPro" id="IPR050168">
    <property type="entry name" value="AAA_ATPase_domain"/>
</dbReference>
<dbReference type="Gene3D" id="3.40.50.300">
    <property type="entry name" value="P-loop containing nucleotide triphosphate hydrolases"/>
    <property type="match status" value="2"/>
</dbReference>
<dbReference type="FunFam" id="3.40.50.300:FF:000661">
    <property type="entry name" value="calmodulin-interacting protein 111 isoform X1"/>
    <property type="match status" value="1"/>
</dbReference>
<dbReference type="SMART" id="SM00382">
    <property type="entry name" value="AAA"/>
    <property type="match status" value="2"/>
</dbReference>